<dbReference type="AlphaFoldDB" id="A0A814FXV3"/>
<feature type="transmembrane region" description="Helical" evidence="1">
    <location>
        <begin position="96"/>
        <end position="118"/>
    </location>
</feature>
<dbReference type="Proteomes" id="UP000663870">
    <property type="component" value="Unassembled WGS sequence"/>
</dbReference>
<proteinExistence type="predicted"/>
<evidence type="ECO:0000313" key="3">
    <source>
        <dbReference type="Proteomes" id="UP000663870"/>
    </source>
</evidence>
<accession>A0A814FXV3</accession>
<organism evidence="2 3">
    <name type="scientific">Rotaria sordida</name>
    <dbReference type="NCBI Taxonomy" id="392033"/>
    <lineage>
        <taxon>Eukaryota</taxon>
        <taxon>Metazoa</taxon>
        <taxon>Spiralia</taxon>
        <taxon>Gnathifera</taxon>
        <taxon>Rotifera</taxon>
        <taxon>Eurotatoria</taxon>
        <taxon>Bdelloidea</taxon>
        <taxon>Philodinida</taxon>
        <taxon>Philodinidae</taxon>
        <taxon>Rotaria</taxon>
    </lineage>
</organism>
<dbReference type="EMBL" id="CAJNOL010000293">
    <property type="protein sequence ID" value="CAF0988706.1"/>
    <property type="molecule type" value="Genomic_DNA"/>
</dbReference>
<keyword evidence="1" id="KW-0812">Transmembrane</keyword>
<keyword evidence="3" id="KW-1185">Reference proteome</keyword>
<protein>
    <submittedName>
        <fullName evidence="2">Uncharacterized protein</fullName>
    </submittedName>
</protein>
<feature type="transmembrane region" description="Helical" evidence="1">
    <location>
        <begin position="69"/>
        <end position="90"/>
    </location>
</feature>
<reference evidence="2" key="1">
    <citation type="submission" date="2021-02" db="EMBL/GenBank/DDBJ databases">
        <authorList>
            <person name="Nowell W R."/>
        </authorList>
    </citation>
    <scope>NUCLEOTIDE SEQUENCE</scope>
</reference>
<sequence>MEFRRALSHIKQTSALVFNSIHVKVSKIHIYNLYNQKPIICNESPQIYLCFLTINHCIYEHKQLRFLKIIHLIFIVIIVVCYFSLFIIILRITWYGAIQLLVLLTFALHTLLMVIIYARDYINIKHCNEDSRLVREENLFTYVILSMLEIAYIDFDILNRQVSIHALHQNFEYRARQAGHIASSEDLTLITKQNSAPAESFETVEQEFIRELI</sequence>
<keyword evidence="1" id="KW-1133">Transmembrane helix</keyword>
<gene>
    <name evidence="2" type="ORF">JXQ802_LOCUS13559</name>
</gene>
<comment type="caution">
    <text evidence="2">The sequence shown here is derived from an EMBL/GenBank/DDBJ whole genome shotgun (WGS) entry which is preliminary data.</text>
</comment>
<keyword evidence="1" id="KW-0472">Membrane</keyword>
<evidence type="ECO:0000313" key="2">
    <source>
        <dbReference type="EMBL" id="CAF0988706.1"/>
    </source>
</evidence>
<name>A0A814FXV3_9BILA</name>
<evidence type="ECO:0000256" key="1">
    <source>
        <dbReference type="SAM" id="Phobius"/>
    </source>
</evidence>